<evidence type="ECO:0000256" key="4">
    <source>
        <dbReference type="ARBA" id="ARBA00023295"/>
    </source>
</evidence>
<dbReference type="GO" id="GO:0005975">
    <property type="term" value="P:carbohydrate metabolic process"/>
    <property type="evidence" value="ECO:0007669"/>
    <property type="project" value="InterPro"/>
</dbReference>
<dbReference type="GO" id="GO:0004553">
    <property type="term" value="F:hydrolase activity, hydrolyzing O-glycosyl compounds"/>
    <property type="evidence" value="ECO:0007669"/>
    <property type="project" value="InterPro"/>
</dbReference>
<dbReference type="SUPFAM" id="SSF49899">
    <property type="entry name" value="Concanavalin A-like lectins/glucanases"/>
    <property type="match status" value="2"/>
</dbReference>
<feature type="domain" description="Glycosyl hydrolase family 32 N-terminal" evidence="5">
    <location>
        <begin position="115"/>
        <end position="178"/>
    </location>
</feature>
<dbReference type="FunFam" id="2.60.120.560:FF:000002">
    <property type="entry name" value="Beta-fructofuranosidase, insoluble isoenzyme CWINV1"/>
    <property type="match status" value="1"/>
</dbReference>
<organism evidence="7 8">
    <name type="scientific">Crotalaria pallida</name>
    <name type="common">Smooth rattlebox</name>
    <name type="synonym">Crotalaria striata</name>
    <dbReference type="NCBI Taxonomy" id="3830"/>
    <lineage>
        <taxon>Eukaryota</taxon>
        <taxon>Viridiplantae</taxon>
        <taxon>Streptophyta</taxon>
        <taxon>Embryophyta</taxon>
        <taxon>Tracheophyta</taxon>
        <taxon>Spermatophyta</taxon>
        <taxon>Magnoliopsida</taxon>
        <taxon>eudicotyledons</taxon>
        <taxon>Gunneridae</taxon>
        <taxon>Pentapetalae</taxon>
        <taxon>rosids</taxon>
        <taxon>fabids</taxon>
        <taxon>Fabales</taxon>
        <taxon>Fabaceae</taxon>
        <taxon>Papilionoideae</taxon>
        <taxon>50 kb inversion clade</taxon>
        <taxon>genistoids sensu lato</taxon>
        <taxon>core genistoids</taxon>
        <taxon>Crotalarieae</taxon>
        <taxon>Crotalaria</taxon>
    </lineage>
</organism>
<evidence type="ECO:0000259" key="6">
    <source>
        <dbReference type="Pfam" id="PF08244"/>
    </source>
</evidence>
<dbReference type="InterPro" id="IPR023296">
    <property type="entry name" value="Glyco_hydro_beta-prop_sf"/>
</dbReference>
<dbReference type="Gene3D" id="2.115.10.20">
    <property type="entry name" value="Glycosyl hydrolase domain, family 43"/>
    <property type="match status" value="3"/>
</dbReference>
<protein>
    <submittedName>
        <fullName evidence="7">Uncharacterized protein</fullName>
    </submittedName>
</protein>
<evidence type="ECO:0000313" key="8">
    <source>
        <dbReference type="Proteomes" id="UP001372338"/>
    </source>
</evidence>
<dbReference type="InterPro" id="IPR001362">
    <property type="entry name" value="Glyco_hydro_32"/>
</dbReference>
<dbReference type="AlphaFoldDB" id="A0AAN9J3Y3"/>
<dbReference type="Gene3D" id="2.60.120.560">
    <property type="entry name" value="Exo-inulinase, domain 1"/>
    <property type="match status" value="2"/>
</dbReference>
<reference evidence="7 8" key="1">
    <citation type="submission" date="2024-01" db="EMBL/GenBank/DDBJ databases">
        <title>The genomes of 5 underutilized Papilionoideae crops provide insights into root nodulation and disease resistanc.</title>
        <authorList>
            <person name="Yuan L."/>
        </authorList>
    </citation>
    <scope>NUCLEOTIDE SEQUENCE [LARGE SCALE GENOMIC DNA]</scope>
    <source>
        <strain evidence="7">ZHUSHIDOU_FW_LH</strain>
        <tissue evidence="7">Leaf</tissue>
    </source>
</reference>
<dbReference type="EMBL" id="JAYWIO010000001">
    <property type="protein sequence ID" value="KAK7290983.1"/>
    <property type="molecule type" value="Genomic_DNA"/>
</dbReference>
<keyword evidence="3" id="KW-0464">Manganese</keyword>
<dbReference type="Proteomes" id="UP001372338">
    <property type="component" value="Unassembled WGS sequence"/>
</dbReference>
<feature type="domain" description="Glycosyl hydrolase family 32 C-terminal" evidence="6">
    <location>
        <begin position="708"/>
        <end position="901"/>
    </location>
</feature>
<name>A0AAN9J3Y3_CROPI</name>
<comment type="caution">
    <text evidence="7">The sequence shown here is derived from an EMBL/GenBank/DDBJ whole genome shotgun (WGS) entry which is preliminary data.</text>
</comment>
<dbReference type="CDD" id="cd18624">
    <property type="entry name" value="GH32_Fruct1-like"/>
    <property type="match status" value="1"/>
</dbReference>
<evidence type="ECO:0000313" key="7">
    <source>
        <dbReference type="EMBL" id="KAK7290983.1"/>
    </source>
</evidence>
<feature type="domain" description="Glycosyl hydrolase family 32 N-terminal" evidence="5">
    <location>
        <begin position="24"/>
        <end position="112"/>
    </location>
</feature>
<dbReference type="Pfam" id="PF08244">
    <property type="entry name" value="Glyco_hydro_32C"/>
    <property type="match status" value="2"/>
</dbReference>
<evidence type="ECO:0000259" key="5">
    <source>
        <dbReference type="Pfam" id="PF00251"/>
    </source>
</evidence>
<feature type="domain" description="Glycosyl hydrolase family 32 C-terminal" evidence="6">
    <location>
        <begin position="184"/>
        <end position="340"/>
    </location>
</feature>
<dbReference type="SMART" id="SM00640">
    <property type="entry name" value="Glyco_32"/>
    <property type="match status" value="2"/>
</dbReference>
<dbReference type="InterPro" id="IPR013189">
    <property type="entry name" value="Glyco_hydro_32_C"/>
</dbReference>
<dbReference type="SUPFAM" id="SSF75005">
    <property type="entry name" value="Arabinanase/levansucrase/invertase"/>
    <property type="match status" value="2"/>
</dbReference>
<keyword evidence="8" id="KW-1185">Reference proteome</keyword>
<proteinExistence type="inferred from homology"/>
<accession>A0AAN9J3Y3</accession>
<evidence type="ECO:0000256" key="1">
    <source>
        <dbReference type="ARBA" id="ARBA00009902"/>
    </source>
</evidence>
<dbReference type="InterPro" id="IPR013320">
    <property type="entry name" value="ConA-like_dom_sf"/>
</dbReference>
<dbReference type="InterPro" id="IPR013148">
    <property type="entry name" value="Glyco_hydro_32_N"/>
</dbReference>
<evidence type="ECO:0000256" key="3">
    <source>
        <dbReference type="ARBA" id="ARBA00023211"/>
    </source>
</evidence>
<evidence type="ECO:0000256" key="2">
    <source>
        <dbReference type="ARBA" id="ARBA00022801"/>
    </source>
</evidence>
<keyword evidence="2" id="KW-0378">Hydrolase</keyword>
<dbReference type="PANTHER" id="PTHR31953">
    <property type="entry name" value="BETA-FRUCTOFURANOSIDASE, INSOLUBLE ISOENZYME CWINV1-RELATED"/>
    <property type="match status" value="1"/>
</dbReference>
<dbReference type="Pfam" id="PF00251">
    <property type="entry name" value="Glyco_hydro_32N"/>
    <property type="match status" value="3"/>
</dbReference>
<dbReference type="InterPro" id="IPR050551">
    <property type="entry name" value="Fructan_Metab_Enzymes"/>
</dbReference>
<gene>
    <name evidence="7" type="ORF">RIF29_05803</name>
</gene>
<comment type="similarity">
    <text evidence="1">Belongs to the glycosyl hydrolase 32 family.</text>
</comment>
<feature type="domain" description="Glycosyl hydrolase family 32 N-terminal" evidence="5">
    <location>
        <begin position="390"/>
        <end position="705"/>
    </location>
</feature>
<keyword evidence="4" id="KW-0326">Glycosidase</keyword>
<sequence>MEIFAEDVIKYKVPENQPYRTWYHFQPQQNWMNGPMYYKGVYHFFYQYNPSGPTFGAKMVWAHSVSYDLINWIHLNHALEPSEPYDINGCYSGSATILLGDKPVILYTRSDWDFKLDHGKFYASKSFFDYAKNRRILWGWVQESDTPQDQTEKGWAGLQAIPRQVWLDKSGKQLIQWPIEEADVEVLFELPELESAEWLNTSEIDPQLLCSEEYASRSSTIGPFGLLALASEDLTEQTAIFFRIYRTSNGYACLMCSDQSRFCLPLQVFIEASPSDKTTYATIFDIDPNLKTISLRSLIDRSIIESFGEEGRVCITSRVYPSLAIEKDAHLYVFNNGTISIMKIFAALTILLRFLFHFLLNSVNRIEASPHSMTFISMVSQKQPYRSSYHFQPPQNWMNAPMYYKGVYHLFYQHNPEAATFGDRIVWAHSVSYDLINWIHLNHAIEPSEPFDINSCWSGSATLLQGEKPAILYTGIDENKHQVQNLALPKDLSDPLLREWIKPPQNPVMTPPSGVEVDNFRDPSTAWQGGDGKWRVVIGAQNGDEGKTILYQSEDFVNWTADPNPFYASDNSGVCECPDFFPVSINSTNGVDTSVQNPGLRHVLKISYLRRFHDYYFLGKYVTDQEEFIPDIKYTGTNSDLRFDYGKFYASKSFFDYAKNRRILWGWVNESDTKQDDIQKGWAGLQAIPRQVWLDKSGKRLIQWPIEEVEKLRDKQITITGEKLVSGSTLEVPSITASQVDVDVVFEIPELESAEWLDPSGVDPQLLCSKEQASISGTIGPFGLLALASKDLTEQTAVYFRIYKAPNRYVGLMCSDQSRSSLREGLDKTTYGTFFDIDPNANTISLRSLIDHSIIESFGDEGKVSITSRVYPSLAIDKDAHLYAFNNGTQSVVISQLNAWNMKEAEIGHEGNISSA</sequence>